<dbReference type="InterPro" id="IPR004046">
    <property type="entry name" value="GST_C"/>
</dbReference>
<reference evidence="7" key="1">
    <citation type="submission" date="2021-01" db="EMBL/GenBank/DDBJ databases">
        <authorList>
            <person name="Zahm M."/>
            <person name="Roques C."/>
            <person name="Cabau C."/>
            <person name="Klopp C."/>
            <person name="Donnadieu C."/>
            <person name="Jouanno E."/>
            <person name="Lampietro C."/>
            <person name="Louis A."/>
            <person name="Herpin A."/>
            <person name="Echchiki A."/>
            <person name="Berthelot C."/>
            <person name="Parey E."/>
            <person name="Roest-Crollius H."/>
            <person name="Braasch I."/>
            <person name="Postlethwait J."/>
            <person name="Bobe J."/>
            <person name="Montfort J."/>
            <person name="Bouchez O."/>
            <person name="Begum T."/>
            <person name="Mejri S."/>
            <person name="Adams A."/>
            <person name="Chen W.-J."/>
            <person name="Guiguen Y."/>
        </authorList>
    </citation>
    <scope>NUCLEOTIDE SEQUENCE</scope>
    <source>
        <tissue evidence="7">Blood</tissue>
    </source>
</reference>
<dbReference type="InterPro" id="IPR004045">
    <property type="entry name" value="Glutathione_S-Trfase_N"/>
</dbReference>
<keyword evidence="8" id="KW-1185">Reference proteome</keyword>
<dbReference type="Gene3D" id="3.40.30.10">
    <property type="entry name" value="Glutaredoxin"/>
    <property type="match status" value="1"/>
</dbReference>
<evidence type="ECO:0000256" key="1">
    <source>
        <dbReference type="ARBA" id="ARBA00007297"/>
    </source>
</evidence>
<comment type="function">
    <text evidence="4">Conjugation of reduced glutathione to a wide number of exogenous and endogenous hydrophobic electrophiles.</text>
</comment>
<dbReference type="FunFam" id="1.20.1050.10:FF:000020">
    <property type="entry name" value="Glutathione S-transferase P 1"/>
    <property type="match status" value="1"/>
</dbReference>
<comment type="subcellular location">
    <subcellularLocation>
        <location evidence="4">Cytoplasm</location>
    </subcellularLocation>
    <subcellularLocation>
        <location evidence="4">Mitochondrion</location>
    </subcellularLocation>
    <subcellularLocation>
        <location evidence="4">Nucleus</location>
    </subcellularLocation>
</comment>
<dbReference type="InterPro" id="IPR040079">
    <property type="entry name" value="Glutathione_S-Trfase"/>
</dbReference>
<evidence type="ECO:0000256" key="2">
    <source>
        <dbReference type="ARBA" id="ARBA00011738"/>
    </source>
</evidence>
<dbReference type="SUPFAM" id="SSF47616">
    <property type="entry name" value="GST C-terminal domain-like"/>
    <property type="match status" value="1"/>
</dbReference>
<dbReference type="Proteomes" id="UP000829720">
    <property type="component" value="Unassembled WGS sequence"/>
</dbReference>
<dbReference type="EMBL" id="JAERUA010000018">
    <property type="protein sequence ID" value="KAI1887311.1"/>
    <property type="molecule type" value="Genomic_DNA"/>
</dbReference>
<comment type="caution">
    <text evidence="7">The sequence shown here is derived from an EMBL/GenBank/DDBJ whole genome shotgun (WGS) entry which is preliminary data.</text>
</comment>
<dbReference type="CDD" id="cd03076">
    <property type="entry name" value="GST_N_Pi"/>
    <property type="match status" value="1"/>
</dbReference>
<keyword evidence="4" id="KW-0496">Mitochondrion</keyword>
<dbReference type="OrthoDB" id="4951845at2759"/>
<evidence type="ECO:0000259" key="5">
    <source>
        <dbReference type="PROSITE" id="PS50404"/>
    </source>
</evidence>
<dbReference type="InterPro" id="IPR036249">
    <property type="entry name" value="Thioredoxin-like_sf"/>
</dbReference>
<dbReference type="GO" id="GO:0006749">
    <property type="term" value="P:glutathione metabolic process"/>
    <property type="evidence" value="ECO:0007669"/>
    <property type="project" value="UniProtKB-UniRule"/>
</dbReference>
<keyword evidence="3 4" id="KW-0808">Transferase</keyword>
<dbReference type="Pfam" id="PF14497">
    <property type="entry name" value="GST_C_3"/>
    <property type="match status" value="1"/>
</dbReference>
<evidence type="ECO:0000313" key="7">
    <source>
        <dbReference type="EMBL" id="KAI1887311.1"/>
    </source>
</evidence>
<keyword evidence="4" id="KW-0963">Cytoplasm</keyword>
<dbReference type="InterPro" id="IPR036282">
    <property type="entry name" value="Glutathione-S-Trfase_C_sf"/>
</dbReference>
<comment type="similarity">
    <text evidence="1 4">Belongs to the GST superfamily. Pi family.</text>
</comment>
<dbReference type="SFLD" id="SFLDG01205">
    <property type="entry name" value="AMPS.1"/>
    <property type="match status" value="1"/>
</dbReference>
<evidence type="ECO:0000259" key="6">
    <source>
        <dbReference type="PROSITE" id="PS50405"/>
    </source>
</evidence>
<keyword evidence="4" id="KW-0539">Nucleus</keyword>
<comment type="subunit">
    <text evidence="2 4">Homodimer.</text>
</comment>
<dbReference type="SFLD" id="SFLDG00363">
    <property type="entry name" value="AMPS_(cytGST):_Alpha-__Mu-__Pi"/>
    <property type="match status" value="1"/>
</dbReference>
<dbReference type="GO" id="GO:0005634">
    <property type="term" value="C:nucleus"/>
    <property type="evidence" value="ECO:0007669"/>
    <property type="project" value="UniProtKB-SubCell"/>
</dbReference>
<evidence type="ECO:0000256" key="4">
    <source>
        <dbReference type="RuleBase" id="RU368105"/>
    </source>
</evidence>
<name>A0A8T3CTK6_9TELE</name>
<dbReference type="InterPro" id="IPR010987">
    <property type="entry name" value="Glutathione-S-Trfase_C-like"/>
</dbReference>
<dbReference type="PANTHER" id="PTHR11571">
    <property type="entry name" value="GLUTATHIONE S-TRANSFERASE"/>
    <property type="match status" value="1"/>
</dbReference>
<dbReference type="PRINTS" id="PR01268">
    <property type="entry name" value="GSTRNSFRASEP"/>
</dbReference>
<dbReference type="AlphaFoldDB" id="A0A8T3CTK6"/>
<dbReference type="PROSITE" id="PS50405">
    <property type="entry name" value="GST_CTER"/>
    <property type="match status" value="1"/>
</dbReference>
<feature type="domain" description="GST C-terminal" evidence="6">
    <location>
        <begin position="98"/>
        <end position="217"/>
    </location>
</feature>
<dbReference type="SUPFAM" id="SSF52833">
    <property type="entry name" value="Thioredoxin-like"/>
    <property type="match status" value="1"/>
</dbReference>
<dbReference type="GO" id="GO:0004364">
    <property type="term" value="F:glutathione transferase activity"/>
    <property type="evidence" value="ECO:0007669"/>
    <property type="project" value="UniProtKB-UniRule"/>
</dbReference>
<dbReference type="Pfam" id="PF02798">
    <property type="entry name" value="GST_N"/>
    <property type="match status" value="1"/>
</dbReference>
<protein>
    <recommendedName>
        <fullName evidence="4">Glutathione S-transferase</fullName>
        <ecNumber evidence="4">2.5.1.18</ecNumber>
    </recommendedName>
    <alternativeName>
        <fullName evidence="4">GST class-pi</fullName>
    </alternativeName>
</protein>
<dbReference type="GO" id="GO:0005739">
    <property type="term" value="C:mitochondrion"/>
    <property type="evidence" value="ECO:0007669"/>
    <property type="project" value="UniProtKB-SubCell"/>
</dbReference>
<feature type="domain" description="GST N-terminal" evidence="5">
    <location>
        <begin position="17"/>
        <end position="96"/>
    </location>
</feature>
<organism evidence="7 8">
    <name type="scientific">Albula goreensis</name>
    <dbReference type="NCBI Taxonomy" id="1534307"/>
    <lineage>
        <taxon>Eukaryota</taxon>
        <taxon>Metazoa</taxon>
        <taxon>Chordata</taxon>
        <taxon>Craniata</taxon>
        <taxon>Vertebrata</taxon>
        <taxon>Euteleostomi</taxon>
        <taxon>Actinopterygii</taxon>
        <taxon>Neopterygii</taxon>
        <taxon>Teleostei</taxon>
        <taxon>Albuliformes</taxon>
        <taxon>Albulidae</taxon>
        <taxon>Albula</taxon>
    </lineage>
</organism>
<dbReference type="EC" id="2.5.1.18" evidence="4"/>
<dbReference type="CDD" id="cd03210">
    <property type="entry name" value="GST_C_Pi"/>
    <property type="match status" value="1"/>
</dbReference>
<dbReference type="InterPro" id="IPR003082">
    <property type="entry name" value="GST_pi"/>
</dbReference>
<dbReference type="SFLD" id="SFLDS00019">
    <property type="entry name" value="Glutathione_Transferase_(cytos"/>
    <property type="match status" value="1"/>
</dbReference>
<dbReference type="InterPro" id="IPR050213">
    <property type="entry name" value="GST_superfamily"/>
</dbReference>
<evidence type="ECO:0000313" key="8">
    <source>
        <dbReference type="Proteomes" id="UP000829720"/>
    </source>
</evidence>
<accession>A0A8T3CTK6</accession>
<comment type="catalytic activity">
    <reaction evidence="4">
        <text>RX + glutathione = an S-substituted glutathione + a halide anion + H(+)</text>
        <dbReference type="Rhea" id="RHEA:16437"/>
        <dbReference type="ChEBI" id="CHEBI:15378"/>
        <dbReference type="ChEBI" id="CHEBI:16042"/>
        <dbReference type="ChEBI" id="CHEBI:17792"/>
        <dbReference type="ChEBI" id="CHEBI:57925"/>
        <dbReference type="ChEBI" id="CHEBI:90779"/>
        <dbReference type="EC" id="2.5.1.18"/>
    </reaction>
</comment>
<dbReference type="PROSITE" id="PS50404">
    <property type="entry name" value="GST_NTER"/>
    <property type="match status" value="1"/>
</dbReference>
<proteinExistence type="inferred from homology"/>
<dbReference type="PANTHER" id="PTHR11571:SF141">
    <property type="entry name" value="GLUTATHIONE S-TRANSFERASE"/>
    <property type="match status" value="1"/>
</dbReference>
<dbReference type="Gene3D" id="1.20.1050.10">
    <property type="match status" value="1"/>
</dbReference>
<dbReference type="GO" id="GO:0005829">
    <property type="term" value="C:cytosol"/>
    <property type="evidence" value="ECO:0007669"/>
    <property type="project" value="TreeGrafter"/>
</dbReference>
<sequence length="223" mass="25462">MNVYNCASHKRKIPTMPPYTITYFAVRGRCGAMRIMLSDQGQDWKEVVMSFDEWMKGDLKSKCVFGQLPKFEDGDLVLFQSNAIVRHLGRKHGAYGKDDNEASRIDMLCDGAEDMRIKYYRLIYQEYETGKDQYIKELPDQLSKFEAVLACNKTGFLVGDKISIADYNLFEVLLNHQVLCSSCLDSFPNLKSFVAKMSDRPKIKTYLASDAYKSLPINGNGKQ</sequence>
<evidence type="ECO:0000256" key="3">
    <source>
        <dbReference type="ARBA" id="ARBA00022679"/>
    </source>
</evidence>
<gene>
    <name evidence="7" type="ORF">AGOR_G00188990</name>
</gene>